<dbReference type="Gene3D" id="3.40.50.2000">
    <property type="entry name" value="Glycogen Phosphorylase B"/>
    <property type="match status" value="2"/>
</dbReference>
<dbReference type="GO" id="GO:0016757">
    <property type="term" value="F:glycosyltransferase activity"/>
    <property type="evidence" value="ECO:0007669"/>
    <property type="project" value="InterPro"/>
</dbReference>
<accession>A0A7H0LJT3</accession>
<dbReference type="AlphaFoldDB" id="A0A7H0LJT3"/>
<dbReference type="InterPro" id="IPR028098">
    <property type="entry name" value="Glyco_trans_4-like_N"/>
</dbReference>
<evidence type="ECO:0000259" key="2">
    <source>
        <dbReference type="Pfam" id="PF13439"/>
    </source>
</evidence>
<feature type="domain" description="Glycosyl transferase family 1" evidence="1">
    <location>
        <begin position="218"/>
        <end position="366"/>
    </location>
</feature>
<dbReference type="PANTHER" id="PTHR45947">
    <property type="entry name" value="SULFOQUINOVOSYL TRANSFERASE SQD2"/>
    <property type="match status" value="1"/>
</dbReference>
<dbReference type="InterPro" id="IPR001296">
    <property type="entry name" value="Glyco_trans_1"/>
</dbReference>
<organism evidence="3 4">
    <name type="scientific">Sphingomonas alpina</name>
    <dbReference type="NCBI Taxonomy" id="653931"/>
    <lineage>
        <taxon>Bacteria</taxon>
        <taxon>Pseudomonadati</taxon>
        <taxon>Pseudomonadota</taxon>
        <taxon>Alphaproteobacteria</taxon>
        <taxon>Sphingomonadales</taxon>
        <taxon>Sphingomonadaceae</taxon>
        <taxon>Sphingomonas</taxon>
    </lineage>
</organism>
<sequence>MLRVLTLSTLFPDVSRPNFGVFVERQTLGLAAHPEVELRLVAPVGLPPWPLATLAHYRPLAALPRREMWKGLDAWRPRFATIPGTRGRFHVAALVRGLTPLLTEIRRDFPFDVIDAEFFFPDGPAAVALGRHFDVPVSIKARGADVHHWGMAPATSGQVVAAGKQAQGMLAVSQAMKADMVALGLPADRIRVHSTGVDLGRFAPRDRAAGKAALGVAGPLVVSLGALIPRKGHDIVLRAVESLPGVSLLIAGEGPERAALEAQIARAGIGDRARLLGGVPHADLPALLAAADMMALASSSEGLANAWVEALACGTPVVITDAGGAREVVTTPAAGRIVPREAAAFAAAIADLLAAPVPRDETRNAAARFTWEANTAALYDHLSELATHFRVFHGIPRHSAA</sequence>
<reference evidence="3 4" key="1">
    <citation type="submission" date="2020-09" db="EMBL/GenBank/DDBJ databases">
        <title>Sphingomonas sp., a new species isolated from pork steak.</title>
        <authorList>
            <person name="Heidler von Heilborn D."/>
        </authorList>
    </citation>
    <scope>NUCLEOTIDE SEQUENCE [LARGE SCALE GENOMIC DNA]</scope>
    <source>
        <strain evidence="4">S8-3T</strain>
    </source>
</reference>
<dbReference type="Pfam" id="PF13439">
    <property type="entry name" value="Glyco_transf_4"/>
    <property type="match status" value="1"/>
</dbReference>
<gene>
    <name evidence="3" type="ORF">H3Z74_01380</name>
</gene>
<evidence type="ECO:0000313" key="4">
    <source>
        <dbReference type="Proteomes" id="UP000516148"/>
    </source>
</evidence>
<dbReference type="InterPro" id="IPR050194">
    <property type="entry name" value="Glycosyltransferase_grp1"/>
</dbReference>
<evidence type="ECO:0000259" key="1">
    <source>
        <dbReference type="Pfam" id="PF00534"/>
    </source>
</evidence>
<dbReference type="KEGG" id="spap:H3Z74_01380"/>
<dbReference type="EMBL" id="CP061038">
    <property type="protein sequence ID" value="QNQ09936.1"/>
    <property type="molecule type" value="Genomic_DNA"/>
</dbReference>
<keyword evidence="3" id="KW-0808">Transferase</keyword>
<dbReference type="Proteomes" id="UP000516148">
    <property type="component" value="Chromosome"/>
</dbReference>
<dbReference type="SUPFAM" id="SSF53756">
    <property type="entry name" value="UDP-Glycosyltransferase/glycogen phosphorylase"/>
    <property type="match status" value="1"/>
</dbReference>
<dbReference type="RefSeq" id="WP_187762244.1">
    <property type="nucleotide sequence ID" value="NZ_CP061038.1"/>
</dbReference>
<feature type="domain" description="Glycosyltransferase subfamily 4-like N-terminal" evidence="2">
    <location>
        <begin position="97"/>
        <end position="201"/>
    </location>
</feature>
<keyword evidence="4" id="KW-1185">Reference proteome</keyword>
<proteinExistence type="predicted"/>
<dbReference type="Pfam" id="PF00534">
    <property type="entry name" value="Glycos_transf_1"/>
    <property type="match status" value="1"/>
</dbReference>
<evidence type="ECO:0000313" key="3">
    <source>
        <dbReference type="EMBL" id="QNQ09936.1"/>
    </source>
</evidence>
<dbReference type="PANTHER" id="PTHR45947:SF3">
    <property type="entry name" value="SULFOQUINOVOSYL TRANSFERASE SQD2"/>
    <property type="match status" value="1"/>
</dbReference>
<protein>
    <submittedName>
        <fullName evidence="3">Glycosyltransferase</fullName>
    </submittedName>
</protein>
<name>A0A7H0LJT3_9SPHN</name>